<organism evidence="2 3">
    <name type="scientific">Abeliophyllum distichum</name>
    <dbReference type="NCBI Taxonomy" id="126358"/>
    <lineage>
        <taxon>Eukaryota</taxon>
        <taxon>Viridiplantae</taxon>
        <taxon>Streptophyta</taxon>
        <taxon>Embryophyta</taxon>
        <taxon>Tracheophyta</taxon>
        <taxon>Spermatophyta</taxon>
        <taxon>Magnoliopsida</taxon>
        <taxon>eudicotyledons</taxon>
        <taxon>Gunneridae</taxon>
        <taxon>Pentapetalae</taxon>
        <taxon>asterids</taxon>
        <taxon>lamiids</taxon>
        <taxon>Lamiales</taxon>
        <taxon>Oleaceae</taxon>
        <taxon>Forsythieae</taxon>
        <taxon>Abeliophyllum</taxon>
    </lineage>
</organism>
<evidence type="ECO:0000313" key="2">
    <source>
        <dbReference type="EMBL" id="KAL2541222.1"/>
    </source>
</evidence>
<proteinExistence type="predicted"/>
<evidence type="ECO:0000256" key="1">
    <source>
        <dbReference type="SAM" id="MobiDB-lite"/>
    </source>
</evidence>
<protein>
    <submittedName>
        <fullName evidence="2">2-oxoglutarate (2OG) and Fe(II)-dependent oxygenase superfamily protein</fullName>
    </submittedName>
</protein>
<feature type="region of interest" description="Disordered" evidence="1">
    <location>
        <begin position="1"/>
        <end position="30"/>
    </location>
</feature>
<comment type="caution">
    <text evidence="2">The sequence shown here is derived from an EMBL/GenBank/DDBJ whole genome shotgun (WGS) entry which is preliminary data.</text>
</comment>
<dbReference type="EMBL" id="JBFOLK010000001">
    <property type="protein sequence ID" value="KAL2541222.1"/>
    <property type="molecule type" value="Genomic_DNA"/>
</dbReference>
<dbReference type="PANTHER" id="PTHR34945">
    <property type="entry name" value="2-OXOGLUTARATE (2OG) AND FE(II)-DEPENDENT OXYGENASE SUPERFAMILY PROTEIN"/>
    <property type="match status" value="1"/>
</dbReference>
<dbReference type="Proteomes" id="UP001604336">
    <property type="component" value="Unassembled WGS sequence"/>
</dbReference>
<keyword evidence="3" id="KW-1185">Reference proteome</keyword>
<evidence type="ECO:0000313" key="3">
    <source>
        <dbReference type="Proteomes" id="UP001604336"/>
    </source>
</evidence>
<gene>
    <name evidence="2" type="ORF">Adt_02200</name>
</gene>
<accession>A0ABD1VV98</accession>
<dbReference type="SUPFAM" id="SSF51197">
    <property type="entry name" value="Clavaminate synthase-like"/>
    <property type="match status" value="1"/>
</dbReference>
<reference evidence="3" key="1">
    <citation type="submission" date="2024-07" db="EMBL/GenBank/DDBJ databases">
        <title>Two chromosome-level genome assemblies of Korean endemic species Abeliophyllum distichum and Forsythia ovata (Oleaceae).</title>
        <authorList>
            <person name="Jang H."/>
        </authorList>
    </citation>
    <scope>NUCLEOTIDE SEQUENCE [LARGE SCALE GENOMIC DNA]</scope>
</reference>
<feature type="compositionally biased region" description="Pro residues" evidence="1">
    <location>
        <begin position="13"/>
        <end position="23"/>
    </location>
</feature>
<sequence length="155" mass="17463">MPTRNRLISSSPAVPPPLPPPIPTGKGSRSAANPILSKYIDKSIQIPELSLSEHVHSLKLHDIDYQLFISMNHGDSVSQLLRSARESGTFRIIGHGISSEELRSILVNHEQIFGLPIKCCTNYGDHERFMWCDADKEFMEKGKNVLGEQNFHIFR</sequence>
<dbReference type="AlphaFoldDB" id="A0ABD1VV98"/>
<dbReference type="PANTHER" id="PTHR34945:SF4">
    <property type="entry name" value="2-OXOGLUTARATE (2OG) AND FE(II)-DEPENDENT OXYGENASE SUPERFAMILY PROTEIN"/>
    <property type="match status" value="1"/>
</dbReference>
<name>A0ABD1VV98_9LAMI</name>